<keyword evidence="5" id="KW-1185">Reference proteome</keyword>
<evidence type="ECO:0000313" key="4">
    <source>
        <dbReference type="EMBL" id="QGM99363.1"/>
    </source>
</evidence>
<evidence type="ECO:0000256" key="1">
    <source>
        <dbReference type="SAM" id="MobiDB-lite"/>
    </source>
</evidence>
<accession>A0A6B8MDI2</accession>
<dbReference type="Proteomes" id="UP000422569">
    <property type="component" value="Chromosome"/>
</dbReference>
<dbReference type="InterPro" id="IPR036779">
    <property type="entry name" value="LysM_dom_sf"/>
</dbReference>
<dbReference type="RefSeq" id="WP_016919561.1">
    <property type="nucleotide sequence ID" value="NZ_CP044331.1"/>
</dbReference>
<evidence type="ECO:0000256" key="2">
    <source>
        <dbReference type="SAM" id="Phobius"/>
    </source>
</evidence>
<keyword evidence="2" id="KW-0812">Transmembrane</keyword>
<dbReference type="InterPro" id="IPR018392">
    <property type="entry name" value="LysM"/>
</dbReference>
<proteinExistence type="predicted"/>
<reference evidence="4 5" key="1">
    <citation type="submission" date="2019-09" db="EMBL/GenBank/DDBJ databases">
        <title>Isolation and complete genome sequencing of Methylocystis species.</title>
        <authorList>
            <person name="Rumah B.L."/>
            <person name="Stead C.E."/>
            <person name="Stevens B.C."/>
            <person name="Minton N.P."/>
            <person name="Grosse-Honebrink A."/>
            <person name="Zhang Y."/>
        </authorList>
    </citation>
    <scope>NUCLEOTIDE SEQUENCE [LARGE SCALE GENOMIC DNA]</scope>
    <source>
        <strain evidence="4 5">BRCS2</strain>
    </source>
</reference>
<dbReference type="AlphaFoldDB" id="A0A6B8MDI2"/>
<feature type="region of interest" description="Disordered" evidence="1">
    <location>
        <begin position="187"/>
        <end position="258"/>
    </location>
</feature>
<organism evidence="4 5">
    <name type="scientific">Methylocystis parvus</name>
    <dbReference type="NCBI Taxonomy" id="134"/>
    <lineage>
        <taxon>Bacteria</taxon>
        <taxon>Pseudomonadati</taxon>
        <taxon>Pseudomonadota</taxon>
        <taxon>Alphaproteobacteria</taxon>
        <taxon>Hyphomicrobiales</taxon>
        <taxon>Methylocystaceae</taxon>
        <taxon>Methylocystis</taxon>
    </lineage>
</organism>
<feature type="domain" description="LysM" evidence="3">
    <location>
        <begin position="251"/>
        <end position="299"/>
    </location>
</feature>
<dbReference type="Pfam" id="PF01476">
    <property type="entry name" value="LysM"/>
    <property type="match status" value="1"/>
</dbReference>
<name>A0A6B8MDI2_9HYPH</name>
<gene>
    <name evidence="4" type="ORF">F7D14_19010</name>
</gene>
<feature type="transmembrane region" description="Helical" evidence="2">
    <location>
        <begin position="38"/>
        <end position="59"/>
    </location>
</feature>
<sequence length="307" mass="32338">MNPDLLSANVSMALLAVVAIAMLAHLSQLGGKHRLLHGLYAATAAGLVYLFGAKAFGWSFLPREALLAVFGLLFVVVAGLALLRRKANSDIPWGGLLIELAAMAYIFAPLSFWKPPLSALLLLYFLLELFSWLKGREESVAEGEQNDHRPPLFPPKRVRGVREFAAAAAAAALVYVFAMGTGKAPVAPAPEEQTQAEQPVEASASAENPAPTENQTAEAPSTPADEPKPTETAQAPDPASPPAAPAERPDDSYTAKAGDTLKSIARKLYGKTNKLSALAAANPGVKPTAKLKAGQIVKLPEPLLAKP</sequence>
<feature type="transmembrane region" description="Helical" evidence="2">
    <location>
        <begin position="65"/>
        <end position="83"/>
    </location>
</feature>
<dbReference type="EMBL" id="CP044331">
    <property type="protein sequence ID" value="QGM99363.1"/>
    <property type="molecule type" value="Genomic_DNA"/>
</dbReference>
<feature type="transmembrane region" description="Helical" evidence="2">
    <location>
        <begin position="6"/>
        <end position="26"/>
    </location>
</feature>
<evidence type="ECO:0000313" key="5">
    <source>
        <dbReference type="Proteomes" id="UP000422569"/>
    </source>
</evidence>
<dbReference type="Gene3D" id="3.10.350.10">
    <property type="entry name" value="LysM domain"/>
    <property type="match status" value="1"/>
</dbReference>
<dbReference type="CDD" id="cd00118">
    <property type="entry name" value="LysM"/>
    <property type="match status" value="1"/>
</dbReference>
<dbReference type="SMART" id="SM00257">
    <property type="entry name" value="LysM"/>
    <property type="match status" value="1"/>
</dbReference>
<protein>
    <submittedName>
        <fullName evidence="4">LysM peptidoglycan-binding domain-containing protein</fullName>
    </submittedName>
</protein>
<keyword evidence="2" id="KW-1133">Transmembrane helix</keyword>
<keyword evidence="2" id="KW-0472">Membrane</keyword>
<dbReference type="KEGG" id="mpar:F7D14_19010"/>
<evidence type="ECO:0000259" key="3">
    <source>
        <dbReference type="PROSITE" id="PS51782"/>
    </source>
</evidence>
<dbReference type="PROSITE" id="PS51782">
    <property type="entry name" value="LYSM"/>
    <property type="match status" value="1"/>
</dbReference>
<feature type="transmembrane region" description="Helical" evidence="2">
    <location>
        <begin position="90"/>
        <end position="110"/>
    </location>
</feature>